<reference evidence="1 2" key="1">
    <citation type="submission" date="2024-02" db="EMBL/GenBank/DDBJ databases">
        <authorList>
            <person name="Chen Y."/>
            <person name="Shah S."/>
            <person name="Dougan E. K."/>
            <person name="Thang M."/>
            <person name="Chan C."/>
        </authorList>
    </citation>
    <scope>NUCLEOTIDE SEQUENCE [LARGE SCALE GENOMIC DNA]</scope>
</reference>
<proteinExistence type="predicted"/>
<evidence type="ECO:0000313" key="1">
    <source>
        <dbReference type="EMBL" id="CAK9036864.1"/>
    </source>
</evidence>
<accession>A0ABP0LFH3</accession>
<dbReference type="EMBL" id="CAXAMM010015658">
    <property type="protein sequence ID" value="CAK9036864.1"/>
    <property type="molecule type" value="Genomic_DNA"/>
</dbReference>
<sequence>MIHEAMTSRLHPAEPGRAPCAKHRKKLLAHLALIGVIYLIGAQGARAFGFQGQRSIRVTAALSALGPGKYRSLTKIRLRKEPDVASEPTGASIIAGEEFEASEAIQPESPDSPGYLKVKGGWIFDQGIAGRWLGKPIVEPIEVKLPSAQPLPAQSSKVKLPSAQPPPAKKASKVKLPSAQPPPAQASTGKLPSAQPLPAKPSKEKSPSAQAPASEPSTTAPTGPSEKVPTPPEPKASNAPSKDAPAEKKSKEASLAQAEPEVEVVPIPAAEAIGFTKVETMRLPDELLGAGFEFVRLVADKTLQPLTFMLGNGFPCNALTSRGRALVDIEGGEFKGGWLSQAEAQNNVDLKNVQFLESGTKIEDITDCSIMDFPQAMLAEQLGIEVHGILGQPFFNKYDVDVDRYGARADLYMPGDAASQGFYSGVKHLPGIELPMGNLGLAVKGRPVSEEATDESAAFVGLVDSSAAHTVLNWEAAKMLGFTGPNDPRFATAAKVLAASADGSAEEMPVTLVRLSLCSAPEGVKPMVNSVSKEEFESGGGKGWYFEDLSGGDECVEFGAVNVAIGNPLTLSVLADSTIGPFTGAAAIIGQDLLFQVDRLVLNMKDSQVWIQPGEMKDDAEM</sequence>
<keyword evidence="2" id="KW-1185">Reference proteome</keyword>
<gene>
    <name evidence="1" type="ORF">SCF082_LOCUS21908</name>
</gene>
<organism evidence="1 2">
    <name type="scientific">Durusdinium trenchii</name>
    <dbReference type="NCBI Taxonomy" id="1381693"/>
    <lineage>
        <taxon>Eukaryota</taxon>
        <taxon>Sar</taxon>
        <taxon>Alveolata</taxon>
        <taxon>Dinophyceae</taxon>
        <taxon>Suessiales</taxon>
        <taxon>Symbiodiniaceae</taxon>
        <taxon>Durusdinium</taxon>
    </lineage>
</organism>
<protein>
    <submittedName>
        <fullName evidence="1">Uncharacterized protein</fullName>
    </submittedName>
</protein>
<evidence type="ECO:0000313" key="2">
    <source>
        <dbReference type="Proteomes" id="UP001642464"/>
    </source>
</evidence>
<name>A0ABP0LFH3_9DINO</name>
<dbReference type="Proteomes" id="UP001642464">
    <property type="component" value="Unassembled WGS sequence"/>
</dbReference>
<comment type="caution">
    <text evidence="1">The sequence shown here is derived from an EMBL/GenBank/DDBJ whole genome shotgun (WGS) entry which is preliminary data.</text>
</comment>